<reference evidence="7" key="1">
    <citation type="journal article" date="2014" name="Proc. Natl. Acad. Sci. U.S.A.">
        <title>Extensive sampling of basidiomycete genomes demonstrates inadequacy of the white-rot/brown-rot paradigm for wood decay fungi.</title>
        <authorList>
            <person name="Riley R."/>
            <person name="Salamov A.A."/>
            <person name="Brown D.W."/>
            <person name="Nagy L.G."/>
            <person name="Floudas D."/>
            <person name="Held B.W."/>
            <person name="Levasseur A."/>
            <person name="Lombard V."/>
            <person name="Morin E."/>
            <person name="Otillar R."/>
            <person name="Lindquist E.A."/>
            <person name="Sun H."/>
            <person name="LaButti K.M."/>
            <person name="Schmutz J."/>
            <person name="Jabbour D."/>
            <person name="Luo H."/>
            <person name="Baker S.E."/>
            <person name="Pisabarro A.G."/>
            <person name="Walton J.D."/>
            <person name="Blanchette R.A."/>
            <person name="Henrissat B."/>
            <person name="Martin F."/>
            <person name="Cullen D."/>
            <person name="Hibbett D.S."/>
            <person name="Grigoriev I.V."/>
        </authorList>
    </citation>
    <scope>NUCLEOTIDE SEQUENCE [LARGE SCALE GENOMIC DNA]</scope>
    <source>
        <strain evidence="7">FD-172 SS1</strain>
    </source>
</reference>
<feature type="compositionally biased region" description="Basic and acidic residues" evidence="5">
    <location>
        <begin position="58"/>
        <end position="71"/>
    </location>
</feature>
<dbReference type="AlphaFoldDB" id="A0A067MU08"/>
<evidence type="ECO:0000256" key="4">
    <source>
        <dbReference type="RuleBase" id="RU003919"/>
    </source>
</evidence>
<evidence type="ECO:0000256" key="3">
    <source>
        <dbReference type="ARBA" id="ARBA00023274"/>
    </source>
</evidence>
<dbReference type="InParanoid" id="A0A067MU08"/>
<dbReference type="PANTHER" id="PTHR23321:SF26">
    <property type="entry name" value="SMALL RIBOSOMAL SUBUNIT PROTEIN US15M"/>
    <property type="match status" value="1"/>
</dbReference>
<dbReference type="GO" id="GO:0005737">
    <property type="term" value="C:cytoplasm"/>
    <property type="evidence" value="ECO:0007669"/>
    <property type="project" value="UniProtKB-ARBA"/>
</dbReference>
<dbReference type="Pfam" id="PF00312">
    <property type="entry name" value="Ribosomal_S15"/>
    <property type="match status" value="1"/>
</dbReference>
<dbReference type="EMBL" id="KL198022">
    <property type="protein sequence ID" value="KDQ18195.1"/>
    <property type="molecule type" value="Genomic_DNA"/>
</dbReference>
<proteinExistence type="inferred from homology"/>
<dbReference type="InterPro" id="IPR009068">
    <property type="entry name" value="uS15_NS1_RNA-bd_sf"/>
</dbReference>
<dbReference type="InterPro" id="IPR000589">
    <property type="entry name" value="Ribosomal_uS15"/>
</dbReference>
<name>A0A067MU08_BOTB1</name>
<evidence type="ECO:0000256" key="1">
    <source>
        <dbReference type="ARBA" id="ARBA00008434"/>
    </source>
</evidence>
<dbReference type="STRING" id="930990.A0A067MU08"/>
<dbReference type="HAMAP" id="MF_01343_B">
    <property type="entry name" value="Ribosomal_uS15_B"/>
    <property type="match status" value="1"/>
</dbReference>
<dbReference type="OrthoDB" id="441444at2759"/>
<dbReference type="CDD" id="cd00353">
    <property type="entry name" value="Ribosomal_S15p_S13e"/>
    <property type="match status" value="1"/>
</dbReference>
<protein>
    <recommendedName>
        <fullName evidence="8">Ribosomal protein S15</fullName>
    </recommendedName>
</protein>
<dbReference type="NCBIfam" id="TIGR00952">
    <property type="entry name" value="S15_bact"/>
    <property type="match status" value="1"/>
</dbReference>
<dbReference type="SUPFAM" id="SSF47060">
    <property type="entry name" value="S15/NS1 RNA-binding domain"/>
    <property type="match status" value="1"/>
</dbReference>
<feature type="region of interest" description="Disordered" evidence="5">
    <location>
        <begin position="50"/>
        <end position="82"/>
    </location>
</feature>
<evidence type="ECO:0000313" key="7">
    <source>
        <dbReference type="Proteomes" id="UP000027195"/>
    </source>
</evidence>
<dbReference type="PANTHER" id="PTHR23321">
    <property type="entry name" value="RIBOSOMAL PROTEIN S15, BACTERIAL AND ORGANELLAR"/>
    <property type="match status" value="1"/>
</dbReference>
<dbReference type="SMART" id="SM01387">
    <property type="entry name" value="Ribosomal_S15"/>
    <property type="match status" value="1"/>
</dbReference>
<dbReference type="GO" id="GO:1990904">
    <property type="term" value="C:ribonucleoprotein complex"/>
    <property type="evidence" value="ECO:0007669"/>
    <property type="project" value="UniProtKB-KW"/>
</dbReference>
<dbReference type="HOGENOM" id="CLU_063745_0_0_1"/>
<organism evidence="6 7">
    <name type="scientific">Botryobasidium botryosum (strain FD-172 SS1)</name>
    <dbReference type="NCBI Taxonomy" id="930990"/>
    <lineage>
        <taxon>Eukaryota</taxon>
        <taxon>Fungi</taxon>
        <taxon>Dikarya</taxon>
        <taxon>Basidiomycota</taxon>
        <taxon>Agaricomycotina</taxon>
        <taxon>Agaricomycetes</taxon>
        <taxon>Cantharellales</taxon>
        <taxon>Botryobasidiaceae</taxon>
        <taxon>Botryobasidium</taxon>
    </lineage>
</organism>
<accession>A0A067MU08</accession>
<keyword evidence="3 4" id="KW-0687">Ribonucleoprotein</keyword>
<gene>
    <name evidence="6" type="ORF">BOTBODRAFT_553000</name>
</gene>
<evidence type="ECO:0000256" key="2">
    <source>
        <dbReference type="ARBA" id="ARBA00022980"/>
    </source>
</evidence>
<dbReference type="FunCoup" id="A0A067MU08">
    <property type="interactions" value="119"/>
</dbReference>
<evidence type="ECO:0000256" key="5">
    <source>
        <dbReference type="SAM" id="MobiDB-lite"/>
    </source>
</evidence>
<comment type="similarity">
    <text evidence="1 4">Belongs to the universal ribosomal protein uS15 family.</text>
</comment>
<dbReference type="PROSITE" id="PS00362">
    <property type="entry name" value="RIBOSOMAL_S15"/>
    <property type="match status" value="1"/>
</dbReference>
<dbReference type="Proteomes" id="UP000027195">
    <property type="component" value="Unassembled WGS sequence"/>
</dbReference>
<dbReference type="InterPro" id="IPR005290">
    <property type="entry name" value="Ribosomal_uS15_bac-type"/>
</dbReference>
<sequence>MLRALAPRLGAGNPALLSARAQLPFHAPSLSSAFHTSLPAHESVRKRQARLTKKKNLEKRAQVQERADANKPHPVLGTSPGNEAKWANCDLAKILLTEESVQATPPPAPLPSTSALELPKHFNFGIEDSAKEVLFKALPAVTAQRPFLNANLTINPQQWAGEQAVAEAQEMVKSNMLARVVDMRNASARGIAYENRRRCVEAFSEPEKPGDTGRPEVQAALLTAKIRNLWTHLNASPRDIHNRRSLRTLIHQRAKVLKYLKGKDRSRYHRVLARLGLEAGAVEGEIIVR</sequence>
<keyword evidence="7" id="KW-1185">Reference proteome</keyword>
<dbReference type="GO" id="GO:0003735">
    <property type="term" value="F:structural constituent of ribosome"/>
    <property type="evidence" value="ECO:0007669"/>
    <property type="project" value="InterPro"/>
</dbReference>
<dbReference type="GO" id="GO:0005840">
    <property type="term" value="C:ribosome"/>
    <property type="evidence" value="ECO:0007669"/>
    <property type="project" value="UniProtKB-KW"/>
</dbReference>
<dbReference type="GO" id="GO:0006412">
    <property type="term" value="P:translation"/>
    <property type="evidence" value="ECO:0007669"/>
    <property type="project" value="InterPro"/>
</dbReference>
<keyword evidence="2 4" id="KW-0689">Ribosomal protein</keyword>
<evidence type="ECO:0000313" key="6">
    <source>
        <dbReference type="EMBL" id="KDQ18195.1"/>
    </source>
</evidence>
<evidence type="ECO:0008006" key="8">
    <source>
        <dbReference type="Google" id="ProtNLM"/>
    </source>
</evidence>
<dbReference type="Gene3D" id="1.10.287.10">
    <property type="entry name" value="S15/NS1, RNA-binding"/>
    <property type="match status" value="1"/>
</dbReference>